<proteinExistence type="predicted"/>
<sequence>MKTRQPRTAASSGDDERHSPEMRRAPTALIAEDEPPIAAALQRELTAAWPALRIVATVDNGRDAIERIGALQPDIAFLDISMPGATGLDVARACADLASPPQIVFVTAYDQYALDAFDAAAIDYLLKPVDASRLARTVERLRAPLARSPMDAAPAADVHADLQRVLGQLEQITRSVQLDSRSQDSARSAQSAPLRYLRASSGSDIRIVPVDDVLYFEAADKYVVVTTRTGELLIRTSLKELCAQLDPARFWQVHRSTVVNVDQVESATVSTLGKMSLKLRGYARAVAVSKQYAHLFRQM</sequence>
<dbReference type="SMART" id="SM00448">
    <property type="entry name" value="REC"/>
    <property type="match status" value="1"/>
</dbReference>
<dbReference type="SUPFAM" id="SSF52172">
    <property type="entry name" value="CheY-like"/>
    <property type="match status" value="1"/>
</dbReference>
<dbReference type="Gene3D" id="2.40.50.1020">
    <property type="entry name" value="LytTr DNA-binding domain"/>
    <property type="match status" value="1"/>
</dbReference>
<dbReference type="InterPro" id="IPR001789">
    <property type="entry name" value="Sig_transdc_resp-reg_receiver"/>
</dbReference>
<dbReference type="PROSITE" id="PS50110">
    <property type="entry name" value="RESPONSE_REGULATORY"/>
    <property type="match status" value="1"/>
</dbReference>
<keyword evidence="6" id="KW-1185">Reference proteome</keyword>
<dbReference type="InterPro" id="IPR007492">
    <property type="entry name" value="LytTR_DNA-bd_dom"/>
</dbReference>
<feature type="region of interest" description="Disordered" evidence="2">
    <location>
        <begin position="1"/>
        <end position="21"/>
    </location>
</feature>
<reference evidence="5 6" key="1">
    <citation type="submission" date="2019-10" db="EMBL/GenBank/DDBJ databases">
        <title>Paraburkholderia sp. isolated from nodules of Mimosa pudica from Brazilian Atlantic Forest soils.</title>
        <authorList>
            <person name="Paulitsch F."/>
            <person name="Hungria M."/>
            <person name="Dall'Agnol R."/>
        </authorList>
    </citation>
    <scope>NUCLEOTIDE SEQUENCE [LARGE SCALE GENOMIC DNA]</scope>
    <source>
        <strain evidence="5 6">CNPSo 3157</strain>
    </source>
</reference>
<dbReference type="Gene3D" id="3.40.50.2300">
    <property type="match status" value="1"/>
</dbReference>
<dbReference type="Pfam" id="PF04397">
    <property type="entry name" value="LytTR"/>
    <property type="match status" value="1"/>
</dbReference>
<dbReference type="InterPro" id="IPR046947">
    <property type="entry name" value="LytR-like"/>
</dbReference>
<feature type="compositionally biased region" description="Polar residues" evidence="2">
    <location>
        <begin position="1"/>
        <end position="11"/>
    </location>
</feature>
<feature type="modified residue" description="4-aspartylphosphate" evidence="1">
    <location>
        <position position="79"/>
    </location>
</feature>
<comment type="caution">
    <text evidence="5">The sequence shown here is derived from an EMBL/GenBank/DDBJ whole genome shotgun (WGS) entry which is preliminary data.</text>
</comment>
<evidence type="ECO:0000259" key="4">
    <source>
        <dbReference type="PROSITE" id="PS50930"/>
    </source>
</evidence>
<evidence type="ECO:0000259" key="3">
    <source>
        <dbReference type="PROSITE" id="PS50110"/>
    </source>
</evidence>
<dbReference type="GO" id="GO:0000156">
    <property type="term" value="F:phosphorelay response regulator activity"/>
    <property type="evidence" value="ECO:0007669"/>
    <property type="project" value="InterPro"/>
</dbReference>
<organism evidence="5 6">
    <name type="scientific">Paraburkholderia franconis</name>
    <dbReference type="NCBI Taxonomy" id="2654983"/>
    <lineage>
        <taxon>Bacteria</taxon>
        <taxon>Pseudomonadati</taxon>
        <taxon>Pseudomonadota</taxon>
        <taxon>Betaproteobacteria</taxon>
        <taxon>Burkholderiales</taxon>
        <taxon>Burkholderiaceae</taxon>
        <taxon>Paraburkholderia</taxon>
    </lineage>
</organism>
<dbReference type="PROSITE" id="PS50930">
    <property type="entry name" value="HTH_LYTTR"/>
    <property type="match status" value="1"/>
</dbReference>
<dbReference type="GO" id="GO:0003677">
    <property type="term" value="F:DNA binding"/>
    <property type="evidence" value="ECO:0007669"/>
    <property type="project" value="InterPro"/>
</dbReference>
<feature type="domain" description="HTH LytTR-type" evidence="4">
    <location>
        <begin position="197"/>
        <end position="299"/>
    </location>
</feature>
<evidence type="ECO:0000313" key="6">
    <source>
        <dbReference type="Proteomes" id="UP000484381"/>
    </source>
</evidence>
<feature type="domain" description="Response regulatory" evidence="3">
    <location>
        <begin position="27"/>
        <end position="142"/>
    </location>
</feature>
<gene>
    <name evidence="5" type="ORF">GCT13_15750</name>
</gene>
<dbReference type="AlphaFoldDB" id="A0A7X1TGI3"/>
<dbReference type="PANTHER" id="PTHR37299:SF1">
    <property type="entry name" value="STAGE 0 SPORULATION PROTEIN A HOMOLOG"/>
    <property type="match status" value="1"/>
</dbReference>
<evidence type="ECO:0000256" key="1">
    <source>
        <dbReference type="PROSITE-ProRule" id="PRU00169"/>
    </source>
</evidence>
<dbReference type="PANTHER" id="PTHR37299">
    <property type="entry name" value="TRANSCRIPTIONAL REGULATOR-RELATED"/>
    <property type="match status" value="1"/>
</dbReference>
<evidence type="ECO:0000256" key="2">
    <source>
        <dbReference type="SAM" id="MobiDB-lite"/>
    </source>
</evidence>
<dbReference type="Pfam" id="PF00072">
    <property type="entry name" value="Response_reg"/>
    <property type="match status" value="1"/>
</dbReference>
<dbReference type="SMART" id="SM00850">
    <property type="entry name" value="LytTR"/>
    <property type="match status" value="1"/>
</dbReference>
<accession>A0A7X1TGI3</accession>
<keyword evidence="1" id="KW-0597">Phosphoprotein</keyword>
<name>A0A7X1TGI3_9BURK</name>
<dbReference type="EMBL" id="WHNP01000012">
    <property type="protein sequence ID" value="MPW18326.1"/>
    <property type="molecule type" value="Genomic_DNA"/>
</dbReference>
<evidence type="ECO:0000313" key="5">
    <source>
        <dbReference type="EMBL" id="MPW18326.1"/>
    </source>
</evidence>
<dbReference type="InterPro" id="IPR011006">
    <property type="entry name" value="CheY-like_superfamily"/>
</dbReference>
<protein>
    <submittedName>
        <fullName evidence="5">Response regulator</fullName>
    </submittedName>
</protein>
<dbReference type="Proteomes" id="UP000484381">
    <property type="component" value="Unassembled WGS sequence"/>
</dbReference>